<dbReference type="OrthoDB" id="4367324at2759"/>
<evidence type="ECO:0000313" key="2">
    <source>
        <dbReference type="EMBL" id="KAA8906954.1"/>
    </source>
</evidence>
<feature type="region of interest" description="Disordered" evidence="1">
    <location>
        <begin position="361"/>
        <end position="453"/>
    </location>
</feature>
<accession>A0A5J5EY18</accession>
<feature type="compositionally biased region" description="Basic and acidic residues" evidence="1">
    <location>
        <begin position="393"/>
        <end position="410"/>
    </location>
</feature>
<organism evidence="2 3">
    <name type="scientific">Sphaerosporella brunnea</name>
    <dbReference type="NCBI Taxonomy" id="1250544"/>
    <lineage>
        <taxon>Eukaryota</taxon>
        <taxon>Fungi</taxon>
        <taxon>Dikarya</taxon>
        <taxon>Ascomycota</taxon>
        <taxon>Pezizomycotina</taxon>
        <taxon>Pezizomycetes</taxon>
        <taxon>Pezizales</taxon>
        <taxon>Pyronemataceae</taxon>
        <taxon>Sphaerosporella</taxon>
    </lineage>
</organism>
<name>A0A5J5EY18_9PEZI</name>
<dbReference type="EMBL" id="VXIS01000082">
    <property type="protein sequence ID" value="KAA8906954.1"/>
    <property type="molecule type" value="Genomic_DNA"/>
</dbReference>
<evidence type="ECO:0000313" key="3">
    <source>
        <dbReference type="Proteomes" id="UP000326924"/>
    </source>
</evidence>
<sequence length="453" mass="49176">MHHWPHPPQMNVIVAGGACPYALKNHNNACQPHRQHSGHTTAVMPPKKKAAKKGAKKDGSRRELENSEEDTTTAQFAALKIAESIAPACPAPETTIPAAAPPATPARVRHLLPNATPVSLYAYLSSFWPEPPSVGDDATAGHNTRHETEYGYKDIREPVGAWTEFSLASCRARFGTQLDGTSISEQPSLITPQKDDEEKDIACETDVVIFLARTLFAHLNRALKASGFALRDRCGGRYKSQVDRVGITIPGRQVRLAGEVKVSWKWRSSWRERGTEGELVEYRQVLSQVHSYMNAAGCRWGYVLTDREFVALQRGEEFGELHVAEAVPLMGGEGDWTPALAAWYLYVLAQADGDEWCLPHVPRPKKKKAGLRSAKAQLLDGEEEAVPPRRSPRVRELQSRNEADKREKAGQSKQAGKKPDQKGGAVAGPAVGGSGAGGGGGGGGGRVRGRRGK</sequence>
<proteinExistence type="predicted"/>
<keyword evidence="3" id="KW-1185">Reference proteome</keyword>
<dbReference type="Proteomes" id="UP000326924">
    <property type="component" value="Unassembled WGS sequence"/>
</dbReference>
<protein>
    <submittedName>
        <fullName evidence="2">Uncharacterized protein</fullName>
    </submittedName>
</protein>
<feature type="compositionally biased region" description="Gly residues" evidence="1">
    <location>
        <begin position="430"/>
        <end position="446"/>
    </location>
</feature>
<reference evidence="2 3" key="1">
    <citation type="submission" date="2019-09" db="EMBL/GenBank/DDBJ databases">
        <title>Draft genome of the ectomycorrhizal ascomycete Sphaerosporella brunnea.</title>
        <authorList>
            <consortium name="DOE Joint Genome Institute"/>
            <person name="Benucci G.M."/>
            <person name="Marozzi G."/>
            <person name="Antonielli L."/>
            <person name="Sanchez S."/>
            <person name="Marco P."/>
            <person name="Wang X."/>
            <person name="Falini L.B."/>
            <person name="Barry K."/>
            <person name="Haridas S."/>
            <person name="Lipzen A."/>
            <person name="Labutti K."/>
            <person name="Grigoriev I.V."/>
            <person name="Murat C."/>
            <person name="Martin F."/>
            <person name="Albertini E."/>
            <person name="Donnini D."/>
            <person name="Bonito G."/>
        </authorList>
    </citation>
    <scope>NUCLEOTIDE SEQUENCE [LARGE SCALE GENOMIC DNA]</scope>
    <source>
        <strain evidence="2 3">Sb_GMNB300</strain>
    </source>
</reference>
<dbReference type="InParanoid" id="A0A5J5EY18"/>
<evidence type="ECO:0000256" key="1">
    <source>
        <dbReference type="SAM" id="MobiDB-lite"/>
    </source>
</evidence>
<comment type="caution">
    <text evidence="2">The sequence shown here is derived from an EMBL/GenBank/DDBJ whole genome shotgun (WGS) entry which is preliminary data.</text>
</comment>
<feature type="compositionally biased region" description="Basic and acidic residues" evidence="1">
    <location>
        <begin position="56"/>
        <end position="65"/>
    </location>
</feature>
<feature type="region of interest" description="Disordered" evidence="1">
    <location>
        <begin position="30"/>
        <end position="72"/>
    </location>
</feature>
<dbReference type="AlphaFoldDB" id="A0A5J5EY18"/>
<gene>
    <name evidence="2" type="ORF">FN846DRAFT_947750</name>
</gene>
<feature type="compositionally biased region" description="Basic residues" evidence="1">
    <location>
        <begin position="46"/>
        <end position="55"/>
    </location>
</feature>